<dbReference type="GeneTree" id="ENSGT00950000182931"/>
<dbReference type="ExpressionAtlas" id="A0A5G2R8G5">
    <property type="expression patterns" value="baseline and differential"/>
</dbReference>
<dbReference type="SMART" id="SM00801">
    <property type="entry name" value="dDENN"/>
    <property type="match status" value="1"/>
</dbReference>
<feature type="domain" description="UDENN" evidence="3">
    <location>
        <begin position="440"/>
        <end position="836"/>
    </location>
</feature>
<reference evidence="4" key="2">
    <citation type="journal article" date="2020" name="Gigascience">
        <title>An improved pig reference genome sequence to enable pig genetics and genomics research.</title>
        <authorList>
            <person name="Warr A."/>
            <person name="Affara N."/>
            <person name="Aken B."/>
            <person name="Beiki H."/>
            <person name="Bickhart D.M."/>
            <person name="Billis K."/>
            <person name="Chow W."/>
            <person name="Eory L."/>
            <person name="Finlayson H.A."/>
            <person name="Flicek P."/>
            <person name="Giron C.G."/>
            <person name="Griffin D.K."/>
            <person name="Hall R."/>
            <person name="Hannum G."/>
            <person name="Hourlier T."/>
            <person name="Howe K."/>
            <person name="Hume D.A."/>
            <person name="Izuogu O."/>
            <person name="Kim K."/>
            <person name="Koren S."/>
            <person name="Liu H."/>
            <person name="Manchanda N."/>
            <person name="Martin F.J."/>
            <person name="Nonneman D.J."/>
            <person name="O'Connor R.E."/>
            <person name="Phillippy A.M."/>
            <person name="Rohrer G.A."/>
            <person name="Rosen B.D."/>
            <person name="Rund L.A."/>
            <person name="Sargent C.A."/>
            <person name="Schook L.B."/>
            <person name="Schroeder S.G."/>
            <person name="Schwartz A.S."/>
            <person name="Skinner B.M."/>
            <person name="Talbot R."/>
            <person name="Tseng E."/>
            <person name="Tuggle C.K."/>
            <person name="Watson M."/>
            <person name="Smith T.P.L."/>
            <person name="Archibald A.L."/>
        </authorList>
    </citation>
    <scope>NUCLEOTIDE SEQUENCE [LARGE SCALE GENOMIC DNA]</scope>
    <source>
        <strain evidence="4">Duroc</strain>
    </source>
</reference>
<dbReference type="Ensembl" id="ENSSSCT00000070501.2">
    <property type="protein sequence ID" value="ENSSSCP00000070412.2"/>
    <property type="gene ID" value="ENSSSCG00000006755.5"/>
</dbReference>
<dbReference type="Pfam" id="PF02141">
    <property type="entry name" value="DENN"/>
    <property type="match status" value="1"/>
</dbReference>
<dbReference type="Gene3D" id="3.40.50.11500">
    <property type="match status" value="1"/>
</dbReference>
<dbReference type="PROSITE" id="PS50211">
    <property type="entry name" value="DENN"/>
    <property type="match status" value="1"/>
</dbReference>
<dbReference type="Gene3D" id="3.30.450.200">
    <property type="match status" value="1"/>
</dbReference>
<keyword evidence="1" id="KW-0344">Guanine-nucleotide releasing factor</keyword>
<evidence type="ECO:0000313" key="5">
    <source>
        <dbReference type="Proteomes" id="UP000008227"/>
    </source>
</evidence>
<dbReference type="FunFam" id="3.40.50.11500:FF:000004">
    <property type="entry name" value="DENN domain-containing protein 2C isoform X1"/>
    <property type="match status" value="1"/>
</dbReference>
<protein>
    <submittedName>
        <fullName evidence="4">DENN domain containing 2C</fullName>
    </submittedName>
</protein>
<dbReference type="PANTHER" id="PTHR15288:SF6">
    <property type="entry name" value="DENN DOMAIN-CONTAINING PROTEIN 2C"/>
    <property type="match status" value="1"/>
</dbReference>
<dbReference type="InterPro" id="IPR001194">
    <property type="entry name" value="cDENN_dom"/>
</dbReference>
<accession>A0A5G2R8G5</accession>
<evidence type="ECO:0000313" key="4">
    <source>
        <dbReference type="Ensembl" id="ENSSSCP00000070412.2"/>
    </source>
</evidence>
<evidence type="ECO:0000256" key="2">
    <source>
        <dbReference type="SAM" id="MobiDB-lite"/>
    </source>
</evidence>
<dbReference type="GO" id="GO:0005085">
    <property type="term" value="F:guanyl-nucleotide exchange factor activity"/>
    <property type="evidence" value="ECO:0007669"/>
    <property type="project" value="UniProtKB-KW"/>
</dbReference>
<dbReference type="SMART" id="SM00799">
    <property type="entry name" value="DENN"/>
    <property type="match status" value="1"/>
</dbReference>
<reference evidence="5" key="1">
    <citation type="submission" date="2009-11" db="EMBL/GenBank/DDBJ databases">
        <authorList>
            <consortium name="Porcine genome sequencing project"/>
        </authorList>
    </citation>
    <scope>NUCLEOTIDE SEQUENCE [LARGE SCALE GENOMIC DNA]</scope>
    <source>
        <strain evidence="5">Duroc</strain>
    </source>
</reference>
<evidence type="ECO:0000259" key="3">
    <source>
        <dbReference type="PROSITE" id="PS50211"/>
    </source>
</evidence>
<feature type="region of interest" description="Disordered" evidence="2">
    <location>
        <begin position="66"/>
        <end position="110"/>
    </location>
</feature>
<evidence type="ECO:0000256" key="1">
    <source>
        <dbReference type="ARBA" id="ARBA00022658"/>
    </source>
</evidence>
<keyword evidence="5" id="KW-1185">Reference proteome</keyword>
<sequence length="876" mass="100675">MHPTGNMDVGFSRSAVQTLSRSHCKNIKQKISQWEGRTNGISSPDKWHPKDFGVKYNNYNQEILLKTNPVTEEKSRKSDGTGSHNADPGLEDAKSRNRSEDESEKHEYDDRRFCKSESESKWVCSRVKQIESWKEVLDPETSLPPGNFYTSQILWKKIEALPPDKVLNLALERCDSSEKELDFRVLDSSYGITKSLENIYSEPEGQECGPSINPLPKPRRTFRYLSESGVTPFKERNCDRKYCEKNSCAESSLTASQEPEPKKYGGKIKGRSKRKSFEFEDIQHFRNRNSRKIHEELGRNSGSALYYTQSEDNIYEDIIYPTKENPYEDIPVQPLPMWRSPSAWKLPPPKSTFRAPKLVLKIDDIFESKRGKKRVKLHPYTGKDVPPSKGETSGYESDAEYLPKNRHKRIAQLQQSSKRNPHYQTLERDLIELQEQQLFELFVVVSLQKKPSEISYSPQVIQQFPSKGDHGFKQSKDTEERLKVIPKFCFPDSKDWVPTSELKSETFSFVLTGEDGSRWFGYCKKLLPEGKGKRLPEVYCMVSRLGCFNLFSKILDEVEKRREMSPALVYPFMRSVMEAPFPAPGRTITVKSYLPGAGDESIELCRPLDSRLEHVDFECLFKCLSVCHLLRVCASLLLERRVIFVANSLSTLSKCGHAVVATLYPFTWQHTYIPVLPASMIDIVCSPTPFLIGILSCSLPQLQDLPIEEVLIVDLCADKFLQEVSDEDEILPPKLQAALMQILEERNEILAQEQNFSQDVTLNSLVSEAFVRFFVELVGHYSLNMTVTERGERVFQREPFRKSHTSRSVRHFLDLFMETQMFAGFIQDRELRKSGVKGLFEVRALQYLETIPESEPSGVNRILRSLGSKMKFLQKK</sequence>
<reference evidence="4" key="3">
    <citation type="submission" date="2025-08" db="UniProtKB">
        <authorList>
            <consortium name="Ensembl"/>
        </authorList>
    </citation>
    <scope>IDENTIFICATION</scope>
</reference>
<dbReference type="Bgee" id="ENSSSCG00000006755">
    <property type="expression patterns" value="Expressed in penis and 46 other cell types or tissues"/>
</dbReference>
<dbReference type="InterPro" id="IPR051942">
    <property type="entry name" value="DENN_domain_containing_2"/>
</dbReference>
<dbReference type="PANTHER" id="PTHR15288">
    <property type="entry name" value="DENN DOMAIN-CONTAINING PROTEIN 2"/>
    <property type="match status" value="1"/>
</dbReference>
<feature type="region of interest" description="Disordered" evidence="2">
    <location>
        <begin position="377"/>
        <end position="401"/>
    </location>
</feature>
<dbReference type="Proteomes" id="UP000008227">
    <property type="component" value="Chromosome 4"/>
</dbReference>
<feature type="compositionally biased region" description="Basic and acidic residues" evidence="2">
    <location>
        <begin position="91"/>
        <end position="110"/>
    </location>
</feature>
<dbReference type="SMART" id="SM00800">
    <property type="entry name" value="uDENN"/>
    <property type="match status" value="1"/>
</dbReference>
<dbReference type="AlphaFoldDB" id="A0A5G2R8G5"/>
<dbReference type="Pfam" id="PF03456">
    <property type="entry name" value="uDENN"/>
    <property type="match status" value="1"/>
</dbReference>
<dbReference type="InterPro" id="IPR005113">
    <property type="entry name" value="uDENN_dom"/>
</dbReference>
<dbReference type="InterPro" id="IPR037516">
    <property type="entry name" value="Tripartite_DENN"/>
</dbReference>
<name>A0A5G2R8G5_PIG</name>
<feature type="region of interest" description="Disordered" evidence="2">
    <location>
        <begin position="249"/>
        <end position="269"/>
    </location>
</feature>
<gene>
    <name evidence="4" type="primary">DENND2C</name>
</gene>
<dbReference type="FunFam" id="3.30.450.200:FF:000001">
    <property type="entry name" value="DENN domain-containing protein 2A isoform X1"/>
    <property type="match status" value="1"/>
</dbReference>
<reference evidence="4" key="4">
    <citation type="submission" date="2025-09" db="UniProtKB">
        <authorList>
            <consortium name="Ensembl"/>
        </authorList>
    </citation>
    <scope>IDENTIFICATION</scope>
</reference>
<dbReference type="InterPro" id="IPR043153">
    <property type="entry name" value="DENN_C"/>
</dbReference>
<proteinExistence type="predicted"/>
<organism evidence="4 5">
    <name type="scientific">Sus scrofa</name>
    <name type="common">Pig</name>
    <dbReference type="NCBI Taxonomy" id="9823"/>
    <lineage>
        <taxon>Eukaryota</taxon>
        <taxon>Metazoa</taxon>
        <taxon>Chordata</taxon>
        <taxon>Craniata</taxon>
        <taxon>Vertebrata</taxon>
        <taxon>Euteleostomi</taxon>
        <taxon>Mammalia</taxon>
        <taxon>Eutheria</taxon>
        <taxon>Laurasiatheria</taxon>
        <taxon>Artiodactyla</taxon>
        <taxon>Suina</taxon>
        <taxon>Suidae</taxon>
        <taxon>Sus</taxon>
    </lineage>
</organism>
<dbReference type="Pfam" id="PF03455">
    <property type="entry name" value="dDENN"/>
    <property type="match status" value="1"/>
</dbReference>
<dbReference type="InterPro" id="IPR005112">
    <property type="entry name" value="dDENN_dom"/>
</dbReference>